<evidence type="ECO:0000313" key="3">
    <source>
        <dbReference type="Proteomes" id="UP000517753"/>
    </source>
</evidence>
<accession>A0A7Y9K1W4</accession>
<dbReference type="AlphaFoldDB" id="A0A7Y9K1W4"/>
<sequence>MPGAGLIAHAQRESMQGDVAFVAAVAAFGQKLRGDPLLGDYRYDAIRQLAAGQRDYWRQGFTRLVTLAEAAQRPAGSSPPR</sequence>
<dbReference type="Proteomes" id="UP000517753">
    <property type="component" value="Unassembled WGS sequence"/>
</dbReference>
<evidence type="ECO:0000259" key="1">
    <source>
        <dbReference type="Pfam" id="PF12034"/>
    </source>
</evidence>
<dbReference type="Pfam" id="PF12034">
    <property type="entry name" value="YfbK_C"/>
    <property type="match status" value="1"/>
</dbReference>
<organism evidence="2 3">
    <name type="scientific">Sphingomonas melonis</name>
    <dbReference type="NCBI Taxonomy" id="152682"/>
    <lineage>
        <taxon>Bacteria</taxon>
        <taxon>Pseudomonadati</taxon>
        <taxon>Pseudomonadota</taxon>
        <taxon>Alphaproteobacteria</taxon>
        <taxon>Sphingomonadales</taxon>
        <taxon>Sphingomonadaceae</taxon>
        <taxon>Sphingomonas</taxon>
    </lineage>
</organism>
<dbReference type="RefSeq" id="WP_179507360.1">
    <property type="nucleotide sequence ID" value="NZ_JACCBY010000001.1"/>
</dbReference>
<reference evidence="2 3" key="2">
    <citation type="submission" date="2020-08" db="EMBL/GenBank/DDBJ databases">
        <title>The Agave Microbiome: Exploring the role of microbial communities in plant adaptations to desert environments.</title>
        <authorList>
            <person name="Partida-Martinez L.P."/>
        </authorList>
    </citation>
    <scope>NUCLEOTIDE SEQUENCE [LARGE SCALE GENOMIC DNA]</scope>
    <source>
        <strain evidence="2 3">AS2.3</strain>
    </source>
</reference>
<reference evidence="2 3" key="1">
    <citation type="submission" date="2020-07" db="EMBL/GenBank/DDBJ databases">
        <authorList>
            <person name="Partida-Martinez L."/>
            <person name="Huntemann M."/>
            <person name="Clum A."/>
            <person name="Wang J."/>
            <person name="Palaniappan K."/>
            <person name="Ritter S."/>
            <person name="Chen I.-M."/>
            <person name="Stamatis D."/>
            <person name="Reddy T."/>
            <person name="O'Malley R."/>
            <person name="Daum C."/>
            <person name="Shapiro N."/>
            <person name="Ivanova N."/>
            <person name="Kyrpides N."/>
            <person name="Woyke T."/>
        </authorList>
    </citation>
    <scope>NUCLEOTIDE SEQUENCE [LARGE SCALE GENOMIC DNA]</scope>
    <source>
        <strain evidence="2 3">AS2.3</strain>
    </source>
</reference>
<dbReference type="InterPro" id="IPR021908">
    <property type="entry name" value="YfbK_C"/>
</dbReference>
<gene>
    <name evidence="2" type="ORF">HD841_000574</name>
</gene>
<feature type="domain" description="Uncharacterized protein YfbK C-terminal" evidence="1">
    <location>
        <begin position="10"/>
        <end position="69"/>
    </location>
</feature>
<protein>
    <recommendedName>
        <fullName evidence="1">Uncharacterized protein YfbK C-terminal domain-containing protein</fullName>
    </recommendedName>
</protein>
<dbReference type="EMBL" id="JACCBY010000001">
    <property type="protein sequence ID" value="NYD88805.1"/>
    <property type="molecule type" value="Genomic_DNA"/>
</dbReference>
<proteinExistence type="predicted"/>
<keyword evidence="3" id="KW-1185">Reference proteome</keyword>
<name>A0A7Y9K1W4_9SPHN</name>
<evidence type="ECO:0000313" key="2">
    <source>
        <dbReference type="EMBL" id="NYD88805.1"/>
    </source>
</evidence>
<comment type="caution">
    <text evidence="2">The sequence shown here is derived from an EMBL/GenBank/DDBJ whole genome shotgun (WGS) entry which is preliminary data.</text>
</comment>